<organism evidence="2 3">
    <name type="scientific">Streptomyces bobili</name>
    <dbReference type="NCBI Taxonomy" id="67280"/>
    <lineage>
        <taxon>Bacteria</taxon>
        <taxon>Bacillati</taxon>
        <taxon>Actinomycetota</taxon>
        <taxon>Actinomycetes</taxon>
        <taxon>Kitasatosporales</taxon>
        <taxon>Streptomycetaceae</taxon>
        <taxon>Streptomyces</taxon>
    </lineage>
</organism>
<feature type="region of interest" description="Disordered" evidence="1">
    <location>
        <begin position="1"/>
        <end position="23"/>
    </location>
</feature>
<dbReference type="EMBL" id="CP108038">
    <property type="protein sequence ID" value="WUN84699.1"/>
    <property type="molecule type" value="Genomic_DNA"/>
</dbReference>
<feature type="compositionally biased region" description="Low complexity" evidence="1">
    <location>
        <begin position="1"/>
        <end position="17"/>
    </location>
</feature>
<dbReference type="Proteomes" id="UP001432071">
    <property type="component" value="Chromosome"/>
</dbReference>
<dbReference type="RefSeq" id="WP_328733608.1">
    <property type="nucleotide sequence ID" value="NZ_CP108038.1"/>
</dbReference>
<reference evidence="2" key="1">
    <citation type="submission" date="2022-10" db="EMBL/GenBank/DDBJ databases">
        <title>The complete genomes of actinobacterial strains from the NBC collection.</title>
        <authorList>
            <person name="Joergensen T.S."/>
            <person name="Alvarez Arevalo M."/>
            <person name="Sterndorff E.B."/>
            <person name="Faurdal D."/>
            <person name="Vuksanovic O."/>
            <person name="Mourched A.-S."/>
            <person name="Charusanti P."/>
            <person name="Shaw S."/>
            <person name="Blin K."/>
            <person name="Weber T."/>
        </authorList>
    </citation>
    <scope>NUCLEOTIDE SEQUENCE</scope>
    <source>
        <strain evidence="2">NBC_00302</strain>
    </source>
</reference>
<accession>A0ABZ1QQF0</accession>
<name>A0ABZ1QQF0_9ACTN</name>
<evidence type="ECO:0000313" key="2">
    <source>
        <dbReference type="EMBL" id="WUN84699.1"/>
    </source>
</evidence>
<evidence type="ECO:0000256" key="1">
    <source>
        <dbReference type="SAM" id="MobiDB-lite"/>
    </source>
</evidence>
<sequence length="62" mass="6857">MRSTAPGAAGTPPATGAQHGTWRRWHATGNLLDEGTYTMGKKTGEWVTYSTEGKEQKRKNHR</sequence>
<evidence type="ECO:0000313" key="3">
    <source>
        <dbReference type="Proteomes" id="UP001432071"/>
    </source>
</evidence>
<gene>
    <name evidence="2" type="ORF">OHT53_00590</name>
</gene>
<dbReference type="Gene3D" id="2.20.110.10">
    <property type="entry name" value="Histone H3 K4-specific methyltransferase SET7/9 N-terminal domain"/>
    <property type="match status" value="1"/>
</dbReference>
<dbReference type="SUPFAM" id="SSF82185">
    <property type="entry name" value="Histone H3 K4-specific methyltransferase SET7/9 N-terminal domain"/>
    <property type="match status" value="1"/>
</dbReference>
<proteinExistence type="predicted"/>
<protein>
    <submittedName>
        <fullName evidence="2">Uncharacterized protein</fullName>
    </submittedName>
</protein>
<keyword evidence="3" id="KW-1185">Reference proteome</keyword>
<dbReference type="GeneID" id="93759417"/>